<evidence type="ECO:0000313" key="2">
    <source>
        <dbReference type="EMBL" id="MFD1927808.1"/>
    </source>
</evidence>
<dbReference type="EMBL" id="JBHUGI010000015">
    <property type="protein sequence ID" value="MFD1927808.1"/>
    <property type="molecule type" value="Genomic_DNA"/>
</dbReference>
<proteinExistence type="predicted"/>
<dbReference type="PANTHER" id="PTHR46211">
    <property type="entry name" value="GLYCEROPHOSPHORYL DIESTER PHOSPHODIESTERASE"/>
    <property type="match status" value="1"/>
</dbReference>
<dbReference type="RefSeq" id="WP_381536595.1">
    <property type="nucleotide sequence ID" value="NZ_JBHUGI010000015.1"/>
</dbReference>
<dbReference type="PROSITE" id="PS51704">
    <property type="entry name" value="GP_PDE"/>
    <property type="match status" value="1"/>
</dbReference>
<gene>
    <name evidence="2" type="ORF">ACFSFY_07000</name>
</gene>
<dbReference type="Pfam" id="PF03009">
    <property type="entry name" value="GDPD"/>
    <property type="match status" value="1"/>
</dbReference>
<name>A0ABW4SED8_9BACL</name>
<reference evidence="3" key="1">
    <citation type="journal article" date="2019" name="Int. J. Syst. Evol. Microbiol.">
        <title>The Global Catalogue of Microorganisms (GCM) 10K type strain sequencing project: providing services to taxonomists for standard genome sequencing and annotation.</title>
        <authorList>
            <consortium name="The Broad Institute Genomics Platform"/>
            <consortium name="The Broad Institute Genome Sequencing Center for Infectious Disease"/>
            <person name="Wu L."/>
            <person name="Ma J."/>
        </authorList>
    </citation>
    <scope>NUCLEOTIDE SEQUENCE [LARGE SCALE GENOMIC DNA]</scope>
    <source>
        <strain evidence="3">CGMCC 4.7177</strain>
    </source>
</reference>
<accession>A0ABW4SED8</accession>
<evidence type="ECO:0000259" key="1">
    <source>
        <dbReference type="PROSITE" id="PS51704"/>
    </source>
</evidence>
<sequence>MGKLKNRKLMKLIGLVCACTLLLVGYKESYIMEPVEMGGMVSVAHRGASGYAPENTHAAFRKGLELGADFLELDLHLSKDGELVIIHDDKVDRTTNGNGFVSDYTLAELKNLDAGSKFHKNFKDERIITLDELFSDFYGQIGLLIEIKKPSKYPGIEEKVAAVLENYSDLSSVIVQSFDIESMRKMHQLVPDLQVALLMKRSASQLSSKKIEDLSSFATFINFNISHVNKHIIDQIHSFGGKVLVWSAKDVRSINKAYQYGVDGIITDFSIWPLEDEIFIAKE</sequence>
<feature type="domain" description="GP-PDE" evidence="1">
    <location>
        <begin position="40"/>
        <end position="277"/>
    </location>
</feature>
<dbReference type="SUPFAM" id="SSF51695">
    <property type="entry name" value="PLC-like phosphodiesterases"/>
    <property type="match status" value="1"/>
</dbReference>
<keyword evidence="3" id="KW-1185">Reference proteome</keyword>
<evidence type="ECO:0000313" key="3">
    <source>
        <dbReference type="Proteomes" id="UP001597218"/>
    </source>
</evidence>
<protein>
    <submittedName>
        <fullName evidence="2">Glycerophosphodiester phosphodiesterase</fullName>
    </submittedName>
</protein>
<dbReference type="Gene3D" id="3.20.20.190">
    <property type="entry name" value="Phosphatidylinositol (PI) phosphodiesterase"/>
    <property type="match status" value="1"/>
</dbReference>
<comment type="caution">
    <text evidence="2">The sequence shown here is derived from an EMBL/GenBank/DDBJ whole genome shotgun (WGS) entry which is preliminary data.</text>
</comment>
<organism evidence="2 3">
    <name type="scientific">Sporosarcina siberiensis</name>
    <dbReference type="NCBI Taxonomy" id="1365606"/>
    <lineage>
        <taxon>Bacteria</taxon>
        <taxon>Bacillati</taxon>
        <taxon>Bacillota</taxon>
        <taxon>Bacilli</taxon>
        <taxon>Bacillales</taxon>
        <taxon>Caryophanaceae</taxon>
        <taxon>Sporosarcina</taxon>
    </lineage>
</organism>
<dbReference type="InterPro" id="IPR030395">
    <property type="entry name" value="GP_PDE_dom"/>
</dbReference>
<dbReference type="Proteomes" id="UP001597218">
    <property type="component" value="Unassembled WGS sequence"/>
</dbReference>
<dbReference type="PANTHER" id="PTHR46211:SF1">
    <property type="entry name" value="GLYCEROPHOSPHODIESTER PHOSPHODIESTERASE, CYTOPLASMIC"/>
    <property type="match status" value="1"/>
</dbReference>
<dbReference type="InterPro" id="IPR017946">
    <property type="entry name" value="PLC-like_Pdiesterase_TIM-brl"/>
</dbReference>